<dbReference type="GO" id="GO:0016887">
    <property type="term" value="F:ATP hydrolysis activity"/>
    <property type="evidence" value="ECO:0007669"/>
    <property type="project" value="UniProtKB-UniRule"/>
</dbReference>
<dbReference type="InterPro" id="IPR034904">
    <property type="entry name" value="FSCA_dom_sf"/>
</dbReference>
<comment type="subunit">
    <text evidence="6">Homodimer.</text>
</comment>
<dbReference type="GO" id="GO:0051539">
    <property type="term" value="F:4 iron, 4 sulfur cluster binding"/>
    <property type="evidence" value="ECO:0007669"/>
    <property type="project" value="TreeGrafter"/>
</dbReference>
<proteinExistence type="inferred from homology"/>
<evidence type="ECO:0000259" key="7">
    <source>
        <dbReference type="Pfam" id="PF01883"/>
    </source>
</evidence>
<evidence type="ECO:0000256" key="2">
    <source>
        <dbReference type="ARBA" id="ARBA00022741"/>
    </source>
</evidence>
<dbReference type="EMBL" id="FODV01000012">
    <property type="protein sequence ID" value="SEP05217.1"/>
    <property type="molecule type" value="Genomic_DNA"/>
</dbReference>
<keyword evidence="10" id="KW-1185">Reference proteome</keyword>
<evidence type="ECO:0000256" key="3">
    <source>
        <dbReference type="ARBA" id="ARBA00022840"/>
    </source>
</evidence>
<dbReference type="InterPro" id="IPR044304">
    <property type="entry name" value="NUBPL-like"/>
</dbReference>
<dbReference type="GO" id="GO:0016226">
    <property type="term" value="P:iron-sulfur cluster assembly"/>
    <property type="evidence" value="ECO:0007669"/>
    <property type="project" value="InterPro"/>
</dbReference>
<evidence type="ECO:0000313" key="10">
    <source>
        <dbReference type="Proteomes" id="UP000199126"/>
    </source>
</evidence>
<dbReference type="PANTHER" id="PTHR42961:SF2">
    <property type="entry name" value="IRON-SULFUR PROTEIN NUBPL"/>
    <property type="match status" value="1"/>
</dbReference>
<keyword evidence="6" id="KW-0378">Hydrolase</keyword>
<evidence type="ECO:0000313" key="9">
    <source>
        <dbReference type="EMBL" id="SEP05217.1"/>
    </source>
</evidence>
<evidence type="ECO:0000259" key="8">
    <source>
        <dbReference type="Pfam" id="PF10006"/>
    </source>
</evidence>
<dbReference type="InterPro" id="IPR027417">
    <property type="entry name" value="P-loop_NTPase"/>
</dbReference>
<dbReference type="Gene3D" id="3.30.300.130">
    <property type="entry name" value="Fe-S cluster assembly (FSCA)"/>
    <property type="match status" value="1"/>
</dbReference>
<dbReference type="GO" id="GO:0005524">
    <property type="term" value="F:ATP binding"/>
    <property type="evidence" value="ECO:0007669"/>
    <property type="project" value="UniProtKB-UniRule"/>
</dbReference>
<feature type="domain" description="MIP18 family-like" evidence="7">
    <location>
        <begin position="11"/>
        <end position="82"/>
    </location>
</feature>
<comment type="similarity">
    <text evidence="6">Belongs to the Mrp/NBP35 ATP-binding proteins family.</text>
</comment>
<keyword evidence="5 6" id="KW-0411">Iron-sulfur</keyword>
<keyword evidence="1 6" id="KW-0479">Metal-binding</keyword>
<dbReference type="CDD" id="cd02037">
    <property type="entry name" value="Mrp_NBP35"/>
    <property type="match status" value="1"/>
</dbReference>
<dbReference type="GO" id="GO:0046872">
    <property type="term" value="F:metal ion binding"/>
    <property type="evidence" value="ECO:0007669"/>
    <property type="project" value="UniProtKB-KW"/>
</dbReference>
<accession>A0A1H8UQC3</accession>
<evidence type="ECO:0000256" key="1">
    <source>
        <dbReference type="ARBA" id="ARBA00022723"/>
    </source>
</evidence>
<dbReference type="AlphaFoldDB" id="A0A1H8UQC3"/>
<keyword evidence="3 6" id="KW-0067">ATP-binding</keyword>
<protein>
    <recommendedName>
        <fullName evidence="6">Iron-sulfur cluster carrier protein</fullName>
    </recommendedName>
</protein>
<evidence type="ECO:0000256" key="5">
    <source>
        <dbReference type="ARBA" id="ARBA00023014"/>
    </source>
</evidence>
<dbReference type="OrthoDB" id="8297at2157"/>
<dbReference type="RefSeq" id="WP_089826381.1">
    <property type="nucleotide sequence ID" value="NZ_FODV01000012.1"/>
</dbReference>
<dbReference type="PANTHER" id="PTHR42961">
    <property type="entry name" value="IRON-SULFUR PROTEIN NUBPL"/>
    <property type="match status" value="1"/>
</dbReference>
<evidence type="ECO:0000256" key="4">
    <source>
        <dbReference type="ARBA" id="ARBA00023004"/>
    </source>
</evidence>
<sequence>MSEHDPQSATKDDVEAALRNVRDPSLDVDVFEAGLVENIRLSGGRVTIEADLSEFRPQESDAVMNTMLQAVSTVPGVEQAHVEHAVPTTDGRDVGVEGIDTVIAVASAKGGVGKSTVAVNLACALAGQDDVGVFDADIHGPNVPSLLEVGGPIYSDDDGNPIPVETNGLEVMSVGLMESGAPLAWRGAMAHDALTELFEDTAWNDRSTLVVDLPPGTGDVVLTTLQEVPIDGVVFVTTPFHAAVTDTDRSIALFEENDVPVLGAVVNMGTYTCSSCGDEHSLFPDESPLAGIDAPILEELPFTSELQRTPTPTDVPSVVTRLAERVRGRLDDVWNVDIPEGALDLRGVPSAERHERVERRFTSLSSGESFVLVSDRDPTPVRSFLTELVDGDDETISLDPFTVERATPETWVLETEHP</sequence>
<dbReference type="GO" id="GO:0140663">
    <property type="term" value="F:ATP-dependent FeS chaperone activity"/>
    <property type="evidence" value="ECO:0007669"/>
    <property type="project" value="InterPro"/>
</dbReference>
<dbReference type="Gene3D" id="3.40.50.300">
    <property type="entry name" value="P-loop containing nucleotide triphosphate hydrolases"/>
    <property type="match status" value="1"/>
</dbReference>
<gene>
    <name evidence="9" type="ORF">SAMN04487948_11221</name>
</gene>
<feature type="domain" description="DUF2249" evidence="8">
    <location>
        <begin position="343"/>
        <end position="415"/>
    </location>
</feature>
<keyword evidence="4 6" id="KW-0408">Iron</keyword>
<dbReference type="InterPro" id="IPR002744">
    <property type="entry name" value="MIP18-like"/>
</dbReference>
<dbReference type="InterPro" id="IPR018720">
    <property type="entry name" value="DUF2249"/>
</dbReference>
<organism evidence="9 10">
    <name type="scientific">Halogranum amylolyticum</name>
    <dbReference type="NCBI Taxonomy" id="660520"/>
    <lineage>
        <taxon>Archaea</taxon>
        <taxon>Methanobacteriati</taxon>
        <taxon>Methanobacteriota</taxon>
        <taxon>Stenosarchaea group</taxon>
        <taxon>Halobacteria</taxon>
        <taxon>Halobacteriales</taxon>
        <taxon>Haloferacaceae</taxon>
    </lineage>
</organism>
<name>A0A1H8UQC3_9EURY</name>
<dbReference type="Proteomes" id="UP000199126">
    <property type="component" value="Unassembled WGS sequence"/>
</dbReference>
<feature type="binding site" evidence="6">
    <location>
        <begin position="108"/>
        <end position="115"/>
    </location>
    <ligand>
        <name>ATP</name>
        <dbReference type="ChEBI" id="CHEBI:30616"/>
    </ligand>
</feature>
<dbReference type="SUPFAM" id="SSF52540">
    <property type="entry name" value="P-loop containing nucleoside triphosphate hydrolases"/>
    <property type="match status" value="1"/>
</dbReference>
<dbReference type="InterPro" id="IPR033756">
    <property type="entry name" value="YlxH/NBP35"/>
</dbReference>
<dbReference type="SUPFAM" id="SSF117916">
    <property type="entry name" value="Fe-S cluster assembly (FSCA) domain-like"/>
    <property type="match status" value="1"/>
</dbReference>
<comment type="function">
    <text evidence="6">Binds and transfers iron-sulfur (Fe-S) clusters to target apoproteins. Can hydrolyze ATP.</text>
</comment>
<dbReference type="InterPro" id="IPR019591">
    <property type="entry name" value="Mrp/NBP35_ATP-bd"/>
</dbReference>
<keyword evidence="2 6" id="KW-0547">Nucleotide-binding</keyword>
<dbReference type="HAMAP" id="MF_02040">
    <property type="entry name" value="Mrp_NBP35"/>
    <property type="match status" value="1"/>
</dbReference>
<dbReference type="Pfam" id="PF10006">
    <property type="entry name" value="DUF2249"/>
    <property type="match status" value="1"/>
</dbReference>
<dbReference type="Pfam" id="PF01883">
    <property type="entry name" value="FeS_assembly_P"/>
    <property type="match status" value="1"/>
</dbReference>
<evidence type="ECO:0000256" key="6">
    <source>
        <dbReference type="HAMAP-Rule" id="MF_02040"/>
    </source>
</evidence>
<reference evidence="10" key="1">
    <citation type="submission" date="2016-10" db="EMBL/GenBank/DDBJ databases">
        <authorList>
            <person name="Varghese N."/>
            <person name="Submissions S."/>
        </authorList>
    </citation>
    <scope>NUCLEOTIDE SEQUENCE [LARGE SCALE GENOMIC DNA]</scope>
    <source>
        <strain evidence="10">CGMCC 1.10121</strain>
    </source>
</reference>
<dbReference type="Pfam" id="PF10609">
    <property type="entry name" value="ParA"/>
    <property type="match status" value="1"/>
</dbReference>